<dbReference type="InterPro" id="IPR015300">
    <property type="entry name" value="DNA-bd_pseudobarrel_sf"/>
</dbReference>
<evidence type="ECO:0000256" key="3">
    <source>
        <dbReference type="ARBA" id="ARBA00023125"/>
    </source>
</evidence>
<dbReference type="EMBL" id="LRBV02000009">
    <property type="status" value="NOT_ANNOTATED_CDS"/>
    <property type="molecule type" value="Genomic_DNA"/>
</dbReference>
<comment type="subcellular location">
    <subcellularLocation>
        <location evidence="1">Nucleus</location>
    </subcellularLocation>
</comment>
<dbReference type="PROSITE" id="PS50863">
    <property type="entry name" value="B3"/>
    <property type="match status" value="2"/>
</dbReference>
<keyword evidence="3" id="KW-0238">DNA-binding</keyword>
<dbReference type="Gramene" id="QL09p026229:mrna">
    <property type="protein sequence ID" value="QL09p026229:mrna"/>
    <property type="gene ID" value="QL09p026229"/>
</dbReference>
<dbReference type="AlphaFoldDB" id="A0A7N2MLA8"/>
<dbReference type="SUPFAM" id="SSF101936">
    <property type="entry name" value="DNA-binding pseudobarrel domain"/>
    <property type="match status" value="2"/>
</dbReference>
<evidence type="ECO:0000256" key="5">
    <source>
        <dbReference type="ARBA" id="ARBA00023242"/>
    </source>
</evidence>
<reference evidence="7 8" key="1">
    <citation type="journal article" date="2016" name="G3 (Bethesda)">
        <title>First Draft Assembly and Annotation of the Genome of a California Endemic Oak Quercus lobata Nee (Fagaceae).</title>
        <authorList>
            <person name="Sork V.L."/>
            <person name="Fitz-Gibbon S.T."/>
            <person name="Puiu D."/>
            <person name="Crepeau M."/>
            <person name="Gugger P.F."/>
            <person name="Sherman R."/>
            <person name="Stevens K."/>
            <person name="Langley C.H."/>
            <person name="Pellegrini M."/>
            <person name="Salzberg S.L."/>
        </authorList>
    </citation>
    <scope>NUCLEOTIDE SEQUENCE [LARGE SCALE GENOMIC DNA]</scope>
    <source>
        <strain evidence="7 8">cv. SW786</strain>
    </source>
</reference>
<evidence type="ECO:0000256" key="4">
    <source>
        <dbReference type="ARBA" id="ARBA00023163"/>
    </source>
</evidence>
<dbReference type="Gene3D" id="2.40.330.10">
    <property type="entry name" value="DNA-binding pseudobarrel domain"/>
    <property type="match status" value="2"/>
</dbReference>
<feature type="domain" description="TF-B3" evidence="6">
    <location>
        <begin position="228"/>
        <end position="309"/>
    </location>
</feature>
<accession>A0A7N2MLA8</accession>
<dbReference type="PANTHER" id="PTHR31920:SF37">
    <property type="entry name" value="B3 DOMAIN-CONTAINING TRANSCRIPTION FACTOR VRN1"/>
    <property type="match status" value="1"/>
</dbReference>
<evidence type="ECO:0000259" key="6">
    <source>
        <dbReference type="PROSITE" id="PS50863"/>
    </source>
</evidence>
<evidence type="ECO:0000313" key="8">
    <source>
        <dbReference type="Proteomes" id="UP000594261"/>
    </source>
</evidence>
<evidence type="ECO:0000256" key="2">
    <source>
        <dbReference type="ARBA" id="ARBA00023015"/>
    </source>
</evidence>
<protein>
    <recommendedName>
        <fullName evidence="6">TF-B3 domain-containing protein</fullName>
    </recommendedName>
</protein>
<proteinExistence type="predicted"/>
<dbReference type="CDD" id="cd10017">
    <property type="entry name" value="B3_DNA"/>
    <property type="match status" value="2"/>
</dbReference>
<keyword evidence="5" id="KW-0539">Nucleus</keyword>
<keyword evidence="4" id="KW-0804">Transcription</keyword>
<name>A0A7N2MLA8_QUELO</name>
<reference evidence="7" key="2">
    <citation type="submission" date="2021-01" db="UniProtKB">
        <authorList>
            <consortium name="EnsemblPlants"/>
        </authorList>
    </citation>
    <scope>IDENTIFICATION</scope>
</reference>
<dbReference type="InterPro" id="IPR003340">
    <property type="entry name" value="B3_DNA-bd"/>
</dbReference>
<dbReference type="PANTHER" id="PTHR31920">
    <property type="entry name" value="B3 DOMAIN-CONTAINING"/>
    <property type="match status" value="1"/>
</dbReference>
<evidence type="ECO:0000256" key="1">
    <source>
        <dbReference type="ARBA" id="ARBA00004123"/>
    </source>
</evidence>
<dbReference type="InParanoid" id="A0A7N2MLA8"/>
<dbReference type="OrthoDB" id="623918at2759"/>
<gene>
    <name evidence="7" type="primary">LOC115961479</name>
</gene>
<dbReference type="Pfam" id="PF02362">
    <property type="entry name" value="B3"/>
    <property type="match status" value="2"/>
</dbReference>
<dbReference type="GeneID" id="115961479"/>
<dbReference type="SMART" id="SM01019">
    <property type="entry name" value="B3"/>
    <property type="match status" value="2"/>
</dbReference>
<evidence type="ECO:0000313" key="7">
    <source>
        <dbReference type="EnsemblPlants" id="QL09p026229:mrna"/>
    </source>
</evidence>
<dbReference type="EnsemblPlants" id="QL09p026229:mrna">
    <property type="protein sequence ID" value="QL09p026229:mrna"/>
    <property type="gene ID" value="QL09p026229"/>
</dbReference>
<dbReference type="RefSeq" id="XP_030936317.1">
    <property type="nucleotide sequence ID" value="XM_031080457.1"/>
</dbReference>
<dbReference type="KEGG" id="qlo:115961479"/>
<dbReference type="Proteomes" id="UP000594261">
    <property type="component" value="Chromosome 9"/>
</dbReference>
<keyword evidence="8" id="KW-1185">Reference proteome</keyword>
<dbReference type="InterPro" id="IPR050655">
    <property type="entry name" value="Plant_B3_domain"/>
</dbReference>
<sequence>MTKTRKSRVVHNWNCDQPPSSSMAGRPRTPSSFFKIILPSTIQDMKLRIPKKFVKEYGDELSTFATLTVPNGDIWQVGLEKSDMNILFCDGWRDLVEYYSICYWYFLVFRYEGYSNFYVHIFDKTATEIQYPPSKNSKLEDQVDIIDLDDTNTSSHDMLNENEMSNSVELPTKHKEVREKLLGKKISGMSSKGKLMMSRGKERAIQAARMLKPKNASFVGIMPPSYYMYLPGEFSMNIGQNQIVTLQTPNGKQWCVWCYYYNPPSLRMRIGKGWTAFSRDNNLEEGDVCVFEVIKRKPVVLSITIFHVVDHQSSD</sequence>
<dbReference type="GO" id="GO:0005634">
    <property type="term" value="C:nucleus"/>
    <property type="evidence" value="ECO:0007669"/>
    <property type="project" value="UniProtKB-SubCell"/>
</dbReference>
<dbReference type="GO" id="GO:0003677">
    <property type="term" value="F:DNA binding"/>
    <property type="evidence" value="ECO:0007669"/>
    <property type="project" value="UniProtKB-KW"/>
</dbReference>
<dbReference type="OMA" id="IYFQDGW"/>
<organism evidence="7 8">
    <name type="scientific">Quercus lobata</name>
    <name type="common">Valley oak</name>
    <dbReference type="NCBI Taxonomy" id="97700"/>
    <lineage>
        <taxon>Eukaryota</taxon>
        <taxon>Viridiplantae</taxon>
        <taxon>Streptophyta</taxon>
        <taxon>Embryophyta</taxon>
        <taxon>Tracheophyta</taxon>
        <taxon>Spermatophyta</taxon>
        <taxon>Magnoliopsida</taxon>
        <taxon>eudicotyledons</taxon>
        <taxon>Gunneridae</taxon>
        <taxon>Pentapetalae</taxon>
        <taxon>rosids</taxon>
        <taxon>fabids</taxon>
        <taxon>Fagales</taxon>
        <taxon>Fagaceae</taxon>
        <taxon>Quercus</taxon>
    </lineage>
</organism>
<feature type="domain" description="TF-B3" evidence="6">
    <location>
        <begin position="32"/>
        <end position="125"/>
    </location>
</feature>
<keyword evidence="2" id="KW-0805">Transcription regulation</keyword>